<evidence type="ECO:0000259" key="2">
    <source>
        <dbReference type="PROSITE" id="PS50030"/>
    </source>
</evidence>
<dbReference type="STRING" id="253628.A0A0D1Y358"/>
<accession>A0A0D1Y358</accession>
<feature type="region of interest" description="Disordered" evidence="1">
    <location>
        <begin position="116"/>
        <end position="135"/>
    </location>
</feature>
<proteinExistence type="predicted"/>
<dbReference type="HOGENOM" id="CLU_279134_0_0_1"/>
<dbReference type="OrthoDB" id="5376710at2759"/>
<feature type="compositionally biased region" description="Polar residues" evidence="1">
    <location>
        <begin position="180"/>
        <end position="195"/>
    </location>
</feature>
<dbReference type="VEuPathDB" id="FungiDB:PV09_00321"/>
<dbReference type="Gene3D" id="1.10.8.10">
    <property type="entry name" value="DNA helicase RuvA subunit, C-terminal domain"/>
    <property type="match status" value="1"/>
</dbReference>
<feature type="region of interest" description="Disordered" evidence="1">
    <location>
        <begin position="161"/>
        <end position="202"/>
    </location>
</feature>
<feature type="compositionally biased region" description="Basic and acidic residues" evidence="1">
    <location>
        <begin position="333"/>
        <end position="347"/>
    </location>
</feature>
<feature type="compositionally biased region" description="Basic residues" evidence="1">
    <location>
        <begin position="401"/>
        <end position="423"/>
    </location>
</feature>
<sequence length="1116" mass="123516">MTSEIFPEPSIPASSNIARRSVSIFSRKGTETPVQITQAFPFSGTNMTSEPPTSPTTSSGKIKSKRWTLGGRGDVKPGGTILRAVPKDAPKTNMTPLEREMATSPNDEILRAIGRTAESAPTSPIGASSPLTDITNVSPQRYYSKRSKHSRHDYLGVWRDGQVQWDKENQKREEALASSRPKTSDGSRCSSSNMEQPKKLTKPKIHVIIPDNHSSKRPFSFIPFFHNGSSENTTTPSVHVVSPPSVTSGMSSASVEVSAITPTAIYRPRPYRPFQPITTSIDQSPAFEGGLVAERPPHSRTISINSSGSDSDGDDNASLVRSSRSSMTSIGVHNEEQRTQKGGDLSRRGSSSSEASFEKDDDSERISKIRVETTIEQTCVKNVAVEGPRMNDMVDLMRSTSTHRRSNSGRKQRLSSSRGQKKLARINSKEELKLNANETLSLDEAVRDLEDSLSSFKYDLDGADAPEVVEQPMSPIPEIVLLPVDAPPALPRKSSKRARLSCPPASTVEAPAPSTNPPKATEPVLSSPDISMPTVKHAPTPPVFSPSNASFTAKMEAARLAQRRQQMQSHRRERRESYGRLRRRSSVRSVLSLVREEDEFQNVDSNAAEQVVFHILSSLDSMDDLFNAALITKGFHYIFKRYELDLMRSTLRKECAPAWEFREACLPVDEDHENSAAPPPDYTPQAYYQGYKSDWATVTALEQLILQHCSSLLRAETIEALQQADCSNVHAALFRIWTFCHIFGSGRGREDDIIAQMDWLRGGVLAHQESCTSTISAHDSFYISTVLLNAPEHFGQGNAGGLSAEELYDILEIWSCLIKLTSGVVGQTQQARQFGIYDRTDVGGGDIDGEEALLEEWHAYLLTLGLVPILDIITALVNGESHSAFAVAQYKGLTTWEPPLLGSSRSAFLHEAVSRLYEERICATFSPEQSHLTELRSIRRARDSELYQRRLSVRSMQYPSRQTSLNREWGSFRSMSGPSATPTSPFNTVPSHPTTNVPLLPPLRPATILPRKPVPHYGSRRGAYYPVDEPIAEELPPYDRRAEAEAERKRMHPLQRALQVEDSDPSQNSADKAVSRIVEMGFTIEEAKGALKITDMGDGLRVDRAVEYLMRAKGFN</sequence>
<feature type="compositionally biased region" description="Basic and acidic residues" evidence="1">
    <location>
        <begin position="356"/>
        <end position="369"/>
    </location>
</feature>
<feature type="region of interest" description="Disordered" evidence="1">
    <location>
        <begin position="399"/>
        <end position="423"/>
    </location>
</feature>
<feature type="compositionally biased region" description="Basic and acidic residues" evidence="1">
    <location>
        <begin position="165"/>
        <end position="175"/>
    </location>
</feature>
<feature type="region of interest" description="Disordered" evidence="1">
    <location>
        <begin position="289"/>
        <end position="369"/>
    </location>
</feature>
<dbReference type="InterPro" id="IPR009060">
    <property type="entry name" value="UBA-like_sf"/>
</dbReference>
<feature type="compositionally biased region" description="Low complexity" evidence="1">
    <location>
        <begin position="48"/>
        <end position="59"/>
    </location>
</feature>
<protein>
    <recommendedName>
        <fullName evidence="2">UBA domain-containing protein</fullName>
    </recommendedName>
</protein>
<evidence type="ECO:0000313" key="3">
    <source>
        <dbReference type="EMBL" id="KIW09436.1"/>
    </source>
</evidence>
<evidence type="ECO:0000313" key="4">
    <source>
        <dbReference type="Proteomes" id="UP000053259"/>
    </source>
</evidence>
<dbReference type="GeneID" id="27308294"/>
<feature type="region of interest" description="Disordered" evidence="1">
    <location>
        <begin position="490"/>
        <end position="528"/>
    </location>
</feature>
<dbReference type="PROSITE" id="PS50030">
    <property type="entry name" value="UBA"/>
    <property type="match status" value="1"/>
</dbReference>
<evidence type="ECO:0000256" key="1">
    <source>
        <dbReference type="SAM" id="MobiDB-lite"/>
    </source>
</evidence>
<keyword evidence="4" id="KW-1185">Reference proteome</keyword>
<dbReference type="InParanoid" id="A0A0D1Y358"/>
<organism evidence="3 4">
    <name type="scientific">Verruconis gallopava</name>
    <dbReference type="NCBI Taxonomy" id="253628"/>
    <lineage>
        <taxon>Eukaryota</taxon>
        <taxon>Fungi</taxon>
        <taxon>Dikarya</taxon>
        <taxon>Ascomycota</taxon>
        <taxon>Pezizomycotina</taxon>
        <taxon>Dothideomycetes</taxon>
        <taxon>Pleosporomycetidae</taxon>
        <taxon>Venturiales</taxon>
        <taxon>Sympoventuriaceae</taxon>
        <taxon>Verruconis</taxon>
    </lineage>
</organism>
<dbReference type="AlphaFoldDB" id="A0A0D1Y358"/>
<feature type="region of interest" description="Disordered" evidence="1">
    <location>
        <begin position="40"/>
        <end position="105"/>
    </location>
</feature>
<name>A0A0D1Y358_9PEZI</name>
<feature type="compositionally biased region" description="Polar residues" evidence="1">
    <location>
        <begin position="973"/>
        <end position="992"/>
    </location>
</feature>
<dbReference type="SUPFAM" id="SSF46934">
    <property type="entry name" value="UBA-like"/>
    <property type="match status" value="1"/>
</dbReference>
<feature type="region of interest" description="Disordered" evidence="1">
    <location>
        <begin position="1042"/>
        <end position="1071"/>
    </location>
</feature>
<feature type="region of interest" description="Disordered" evidence="1">
    <location>
        <begin position="970"/>
        <end position="992"/>
    </location>
</feature>
<feature type="compositionally biased region" description="Polar residues" evidence="1">
    <location>
        <begin position="119"/>
        <end position="135"/>
    </location>
</feature>
<reference evidence="3 4" key="1">
    <citation type="submission" date="2015-01" db="EMBL/GenBank/DDBJ databases">
        <title>The Genome Sequence of Ochroconis gallopava CBS43764.</title>
        <authorList>
            <consortium name="The Broad Institute Genomics Platform"/>
            <person name="Cuomo C."/>
            <person name="de Hoog S."/>
            <person name="Gorbushina A."/>
            <person name="Stielow B."/>
            <person name="Teixiera M."/>
            <person name="Abouelleil A."/>
            <person name="Chapman S.B."/>
            <person name="Priest M."/>
            <person name="Young S.K."/>
            <person name="Wortman J."/>
            <person name="Nusbaum C."/>
            <person name="Birren B."/>
        </authorList>
    </citation>
    <scope>NUCLEOTIDE SEQUENCE [LARGE SCALE GENOMIC DNA]</scope>
    <source>
        <strain evidence="3 4">CBS 43764</strain>
    </source>
</reference>
<dbReference type="EMBL" id="KN847529">
    <property type="protein sequence ID" value="KIW09436.1"/>
    <property type="molecule type" value="Genomic_DNA"/>
</dbReference>
<feature type="domain" description="UBA" evidence="2">
    <location>
        <begin position="1068"/>
        <end position="1112"/>
    </location>
</feature>
<dbReference type="Proteomes" id="UP000053259">
    <property type="component" value="Unassembled WGS sequence"/>
</dbReference>
<dbReference type="RefSeq" id="XP_016219305.1">
    <property type="nucleotide sequence ID" value="XM_016353048.1"/>
</dbReference>
<dbReference type="InterPro" id="IPR015940">
    <property type="entry name" value="UBA"/>
</dbReference>
<gene>
    <name evidence="3" type="ORF">PV09_00321</name>
</gene>